<dbReference type="Proteomes" id="UP000237104">
    <property type="component" value="Unassembled WGS sequence"/>
</dbReference>
<gene>
    <name evidence="1" type="ORF">C3B59_17215</name>
</gene>
<proteinExistence type="predicted"/>
<sequence length="278" mass="30841">MFSLQVGLSDGTVPAGRFLEYTDDAVRVALQSDVAALQDLPVRAMPEIGDDRFEQVAHIGTALAVKRDGRGHRFKFVRDPRFSPIPLATVRELATELGISDWELQRTHWAVKNVNVFEVLLAQQIRGQQAVPNDFGPSPVVQFPVDTPREPKLVAVMMPFAPEFDVVYETIEAAVADAGLTCVRADNIWEHHQVIGDILSILWRSQIVVADLSGKNANVFYETGLAHALPRSTILLTQNPNDVPFDLQSIRYLHYGVGTDQRAALRKLLAERLATLAK</sequence>
<evidence type="ECO:0000313" key="2">
    <source>
        <dbReference type="Proteomes" id="UP000237104"/>
    </source>
</evidence>
<dbReference type="RefSeq" id="WP_103432419.1">
    <property type="nucleotide sequence ID" value="NZ_PPXF01000065.1"/>
</dbReference>
<evidence type="ECO:0000313" key="1">
    <source>
        <dbReference type="EMBL" id="POH59634.1"/>
    </source>
</evidence>
<accession>A0A2S3Z625</accession>
<name>A0A2S3Z625_9MICO</name>
<dbReference type="AlphaFoldDB" id="A0A2S3Z625"/>
<dbReference type="OrthoDB" id="5180013at2"/>
<reference evidence="1 2" key="1">
    <citation type="submission" date="2018-01" db="EMBL/GenBank/DDBJ databases">
        <title>Cryobacterium sp. nov., from glaciers in China.</title>
        <authorList>
            <person name="Liu Q."/>
            <person name="Xin Y.-H."/>
        </authorList>
    </citation>
    <scope>NUCLEOTIDE SEQUENCE [LARGE SCALE GENOMIC DNA]</scope>
    <source>
        <strain evidence="1 2">TMB1-8</strain>
    </source>
</reference>
<comment type="caution">
    <text evidence="1">The sequence shown here is derived from an EMBL/GenBank/DDBJ whole genome shotgun (WGS) entry which is preliminary data.</text>
</comment>
<organism evidence="1 2">
    <name type="scientific">Cryobacterium zongtaii</name>
    <dbReference type="NCBI Taxonomy" id="1259217"/>
    <lineage>
        <taxon>Bacteria</taxon>
        <taxon>Bacillati</taxon>
        <taxon>Actinomycetota</taxon>
        <taxon>Actinomycetes</taxon>
        <taxon>Micrococcales</taxon>
        <taxon>Microbacteriaceae</taxon>
        <taxon>Cryobacterium</taxon>
    </lineage>
</organism>
<dbReference type="EMBL" id="PPXF01000065">
    <property type="protein sequence ID" value="POH59634.1"/>
    <property type="molecule type" value="Genomic_DNA"/>
</dbReference>
<protein>
    <submittedName>
        <fullName evidence="1">Uncharacterized protein</fullName>
    </submittedName>
</protein>